<sequence length="139" mass="14175">MWRQAAVDAGGLCGVSVTVYRVSVQRGLGGGQAADRSGCRQLGLGALPEDLLDRVDHPPLRHPSPGPPMTDEPSPGHGRSVPGEEAAGGTVVRKQGQVDGALRGLGRVTAVSGPGLRSVTRRPGANELTLTPSSAGVWA</sequence>
<feature type="compositionally biased region" description="Pro residues" evidence="1">
    <location>
        <begin position="61"/>
        <end position="70"/>
    </location>
</feature>
<accession>A0ABQ3D8Q2</accession>
<evidence type="ECO:0000256" key="1">
    <source>
        <dbReference type="SAM" id="MobiDB-lite"/>
    </source>
</evidence>
<reference evidence="3" key="1">
    <citation type="journal article" date="2019" name="Int. J. Syst. Evol. Microbiol.">
        <title>The Global Catalogue of Microorganisms (GCM) 10K type strain sequencing project: providing services to taxonomists for standard genome sequencing and annotation.</title>
        <authorList>
            <consortium name="The Broad Institute Genomics Platform"/>
            <consortium name="The Broad Institute Genome Sequencing Center for Infectious Disease"/>
            <person name="Wu L."/>
            <person name="Ma J."/>
        </authorList>
    </citation>
    <scope>NUCLEOTIDE SEQUENCE [LARGE SCALE GENOMIC DNA]</scope>
    <source>
        <strain evidence="3">JCM 4733</strain>
    </source>
</reference>
<evidence type="ECO:0000313" key="2">
    <source>
        <dbReference type="EMBL" id="GHA61290.1"/>
    </source>
</evidence>
<protein>
    <submittedName>
        <fullName evidence="2">Uncharacterized protein</fullName>
    </submittedName>
</protein>
<gene>
    <name evidence="2" type="ORF">GCM10010345_76800</name>
</gene>
<feature type="compositionally biased region" description="Polar residues" evidence="1">
    <location>
        <begin position="128"/>
        <end position="139"/>
    </location>
</feature>
<proteinExistence type="predicted"/>
<dbReference type="Proteomes" id="UP000653644">
    <property type="component" value="Unassembled WGS sequence"/>
</dbReference>
<feature type="region of interest" description="Disordered" evidence="1">
    <location>
        <begin position="53"/>
        <end position="139"/>
    </location>
</feature>
<dbReference type="EMBL" id="BMVN01000044">
    <property type="protein sequence ID" value="GHA61290.1"/>
    <property type="molecule type" value="Genomic_DNA"/>
</dbReference>
<keyword evidence="3" id="KW-1185">Reference proteome</keyword>
<evidence type="ECO:0000313" key="3">
    <source>
        <dbReference type="Proteomes" id="UP000653644"/>
    </source>
</evidence>
<comment type="caution">
    <text evidence="2">The sequence shown here is derived from an EMBL/GenBank/DDBJ whole genome shotgun (WGS) entry which is preliminary data.</text>
</comment>
<name>A0ABQ3D8Q2_9ACTN</name>
<organism evidence="2 3">
    <name type="scientific">Streptomyces canarius</name>
    <dbReference type="NCBI Taxonomy" id="285453"/>
    <lineage>
        <taxon>Bacteria</taxon>
        <taxon>Bacillati</taxon>
        <taxon>Actinomycetota</taxon>
        <taxon>Actinomycetes</taxon>
        <taxon>Kitasatosporales</taxon>
        <taxon>Streptomycetaceae</taxon>
        <taxon>Streptomyces</taxon>
    </lineage>
</organism>